<evidence type="ECO:0000256" key="2">
    <source>
        <dbReference type="SAM" id="MobiDB-lite"/>
    </source>
</evidence>
<feature type="region of interest" description="Disordered" evidence="2">
    <location>
        <begin position="1"/>
        <end position="68"/>
    </location>
</feature>
<protein>
    <submittedName>
        <fullName evidence="3">Uncharacterized protein</fullName>
    </submittedName>
</protein>
<evidence type="ECO:0000313" key="4">
    <source>
        <dbReference type="Proteomes" id="UP000693981"/>
    </source>
</evidence>
<dbReference type="EMBL" id="JAGDFL010000820">
    <property type="protein sequence ID" value="KAG7381048.1"/>
    <property type="molecule type" value="Genomic_DNA"/>
</dbReference>
<dbReference type="OrthoDB" id="129619at2759"/>
<proteinExistence type="predicted"/>
<accession>A0A8T1VLG4</accession>
<comment type="caution">
    <text evidence="3">The sequence shown here is derived from an EMBL/GenBank/DDBJ whole genome shotgun (WGS) entry which is preliminary data.</text>
</comment>
<reference evidence="3" key="1">
    <citation type="submission" date="2021-02" db="EMBL/GenBank/DDBJ databases">
        <authorList>
            <person name="Palmer J.M."/>
        </authorList>
    </citation>
    <scope>NUCLEOTIDE SEQUENCE</scope>
    <source>
        <strain evidence="3">SCRP23</strain>
    </source>
</reference>
<keyword evidence="1" id="KW-0175">Coiled coil</keyword>
<evidence type="ECO:0000313" key="3">
    <source>
        <dbReference type="EMBL" id="KAG7381048.1"/>
    </source>
</evidence>
<evidence type="ECO:0000256" key="1">
    <source>
        <dbReference type="SAM" id="Coils"/>
    </source>
</evidence>
<keyword evidence="4" id="KW-1185">Reference proteome</keyword>
<dbReference type="Proteomes" id="UP000693981">
    <property type="component" value="Unassembled WGS sequence"/>
</dbReference>
<feature type="coiled-coil region" evidence="1">
    <location>
        <begin position="164"/>
        <end position="219"/>
    </location>
</feature>
<gene>
    <name evidence="3" type="ORF">PHYBOEH_011221</name>
</gene>
<feature type="compositionally biased region" description="Polar residues" evidence="2">
    <location>
        <begin position="51"/>
        <end position="63"/>
    </location>
</feature>
<organism evidence="3 4">
    <name type="scientific">Phytophthora boehmeriae</name>
    <dbReference type="NCBI Taxonomy" id="109152"/>
    <lineage>
        <taxon>Eukaryota</taxon>
        <taxon>Sar</taxon>
        <taxon>Stramenopiles</taxon>
        <taxon>Oomycota</taxon>
        <taxon>Peronosporomycetes</taxon>
        <taxon>Peronosporales</taxon>
        <taxon>Peronosporaceae</taxon>
        <taxon>Phytophthora</taxon>
    </lineage>
</organism>
<sequence>MSESSSAAPPQAINLTGEASPPASESAQLPPPSGSSRPLAGLKPEPLASSVPPSAGQSASRPSTRPLDRPLTIADLEWVLELCDNRLSFDQAERETKICRFFSYWLSKPKLELTHDLLRRIQGASSVDELLSVLEADLLEHKLYESDKERGLLTESIRTYETCIHSLKERVAQFEDREVEYQRVLRASDVDRTARDAEKSRLELTIADCEQRIASLKDDYHRDAAARQLIFARCYELAEQNRQLSNELTSRDGSGYRVFRRQLQEKDLTIQRLQRSIRQTPLVGELQRNSPFLMVAAMLALPMPGLNDQELTAFHNASQ</sequence>
<dbReference type="AlphaFoldDB" id="A0A8T1VLG4"/>
<name>A0A8T1VLG4_9STRA</name>